<dbReference type="RefSeq" id="WP_048757751.1">
    <property type="nucleotide sequence ID" value="NZ_CCAZ020000002.1"/>
</dbReference>
<evidence type="ECO:0000256" key="4">
    <source>
        <dbReference type="ARBA" id="ARBA00022777"/>
    </source>
</evidence>
<keyword evidence="7" id="KW-1185">Reference proteome</keyword>
<evidence type="ECO:0000313" key="6">
    <source>
        <dbReference type="EMBL" id="CEG10075.1"/>
    </source>
</evidence>
<dbReference type="GO" id="GO:0016776">
    <property type="term" value="F:phosphotransferase activity, phosphate group as acceptor"/>
    <property type="evidence" value="ECO:0007669"/>
    <property type="project" value="UniProtKB-UniRule"/>
</dbReference>
<dbReference type="NCBIfam" id="NF003742">
    <property type="entry name" value="PRK05339.1"/>
    <property type="match status" value="1"/>
</dbReference>
<comment type="function">
    <text evidence="5">Bifunctional serine/threonine kinase and phosphorylase involved in the regulation of the pyruvate, phosphate dikinase (PPDK) by catalyzing its phosphorylation/dephosphorylation.</text>
</comment>
<dbReference type="PANTHER" id="PTHR31756:SF3">
    <property type="entry name" value="PYRUVATE, PHOSPHATE DIKINASE REGULATORY PROTEIN 1, CHLOROPLASTIC"/>
    <property type="match status" value="1"/>
</dbReference>
<accession>A0A090MRQ7</accession>
<keyword evidence="6" id="KW-0670">Pyruvate</keyword>
<reference evidence="6 7" key="1">
    <citation type="journal article" date="2014" name="Genome Announc.">
        <title>Genome Sequence of Afipia felis Strain 76713, Isolated in Hospital Water Using an Amoeba Co-Culture Procedure.</title>
        <authorList>
            <person name="Benamar S."/>
            <person name="La Scola B."/>
            <person name="Croce O."/>
        </authorList>
    </citation>
    <scope>NUCLEOTIDE SEQUENCE [LARGE SCALE GENOMIC DNA]</scope>
    <source>
        <strain evidence="6 7">76713</strain>
    </source>
</reference>
<feature type="binding site" evidence="5">
    <location>
        <begin position="154"/>
        <end position="161"/>
    </location>
    <ligand>
        <name>ADP</name>
        <dbReference type="ChEBI" id="CHEBI:456216"/>
    </ligand>
</feature>
<dbReference type="STRING" id="1035.BN961_03509"/>
<organism evidence="6 7">
    <name type="scientific">Afipia felis</name>
    <name type="common">Cat scratch disease bacillus</name>
    <dbReference type="NCBI Taxonomy" id="1035"/>
    <lineage>
        <taxon>Bacteria</taxon>
        <taxon>Pseudomonadati</taxon>
        <taxon>Pseudomonadota</taxon>
        <taxon>Alphaproteobacteria</taxon>
        <taxon>Hyphomicrobiales</taxon>
        <taxon>Nitrobacteraceae</taxon>
        <taxon>Afipia</taxon>
    </lineage>
</organism>
<protein>
    <recommendedName>
        <fullName evidence="5">Putative pyruvate, phosphate dikinase regulatory protein</fullName>
        <shortName evidence="5">PPDK regulatory protein</shortName>
        <ecNumber evidence="5">2.7.11.32</ecNumber>
        <ecNumber evidence="5">2.7.4.27</ecNumber>
    </recommendedName>
</protein>
<evidence type="ECO:0000256" key="1">
    <source>
        <dbReference type="ARBA" id="ARBA00022527"/>
    </source>
</evidence>
<dbReference type="Pfam" id="PF03618">
    <property type="entry name" value="Kinase-PPPase"/>
    <property type="match status" value="1"/>
</dbReference>
<evidence type="ECO:0000256" key="2">
    <source>
        <dbReference type="ARBA" id="ARBA00022679"/>
    </source>
</evidence>
<dbReference type="EMBL" id="CCAZ020000002">
    <property type="protein sequence ID" value="CEG10075.1"/>
    <property type="molecule type" value="Genomic_DNA"/>
</dbReference>
<evidence type="ECO:0000256" key="3">
    <source>
        <dbReference type="ARBA" id="ARBA00022741"/>
    </source>
</evidence>
<dbReference type="GO" id="GO:0004674">
    <property type="term" value="F:protein serine/threonine kinase activity"/>
    <property type="evidence" value="ECO:0007669"/>
    <property type="project" value="UniProtKB-UniRule"/>
</dbReference>
<keyword evidence="2 5" id="KW-0808">Transferase</keyword>
<proteinExistence type="inferred from homology"/>
<dbReference type="GO" id="GO:0005524">
    <property type="term" value="F:ATP binding"/>
    <property type="evidence" value="ECO:0007669"/>
    <property type="project" value="InterPro"/>
</dbReference>
<evidence type="ECO:0000256" key="5">
    <source>
        <dbReference type="HAMAP-Rule" id="MF_00921"/>
    </source>
</evidence>
<dbReference type="GO" id="GO:0043531">
    <property type="term" value="F:ADP binding"/>
    <property type="evidence" value="ECO:0007669"/>
    <property type="project" value="UniProtKB-UniRule"/>
</dbReference>
<dbReference type="OrthoDB" id="9782201at2"/>
<comment type="catalytic activity">
    <reaction evidence="5">
        <text>N(tele)-phospho-L-histidyl/L-threonyl-[pyruvate, phosphate dikinase] + ADP = N(tele)-phospho-L-histidyl/O-phospho-L-threonyl-[pyruvate, phosphate dikinase] + AMP + H(+)</text>
        <dbReference type="Rhea" id="RHEA:43692"/>
        <dbReference type="Rhea" id="RHEA-COMP:10650"/>
        <dbReference type="Rhea" id="RHEA-COMP:10651"/>
        <dbReference type="ChEBI" id="CHEBI:15378"/>
        <dbReference type="ChEBI" id="CHEBI:30013"/>
        <dbReference type="ChEBI" id="CHEBI:61977"/>
        <dbReference type="ChEBI" id="CHEBI:83586"/>
        <dbReference type="ChEBI" id="CHEBI:456215"/>
        <dbReference type="ChEBI" id="CHEBI:456216"/>
        <dbReference type="EC" id="2.7.11.32"/>
    </reaction>
</comment>
<gene>
    <name evidence="6" type="primary">yqfL</name>
    <name evidence="6" type="ORF">BN961_03509</name>
</gene>
<dbReference type="EC" id="2.7.4.27" evidence="5"/>
<keyword evidence="1 5" id="KW-0723">Serine/threonine-protein kinase</keyword>
<name>A0A090MRQ7_AFIFE</name>
<keyword evidence="3 5" id="KW-0547">Nucleotide-binding</keyword>
<dbReference type="PANTHER" id="PTHR31756">
    <property type="entry name" value="PYRUVATE, PHOSPHATE DIKINASE REGULATORY PROTEIN 1, CHLOROPLASTIC"/>
    <property type="match status" value="1"/>
</dbReference>
<dbReference type="AlphaFoldDB" id="A0A090MRQ7"/>
<evidence type="ECO:0000313" key="7">
    <source>
        <dbReference type="Proteomes" id="UP000035762"/>
    </source>
</evidence>
<dbReference type="InterPro" id="IPR005177">
    <property type="entry name" value="Kinase-pyrophosphorylase"/>
</dbReference>
<comment type="caution">
    <text evidence="6">The sequence shown here is derived from an EMBL/GenBank/DDBJ whole genome shotgun (WGS) entry which is preliminary data.</text>
</comment>
<dbReference type="Proteomes" id="UP000035762">
    <property type="component" value="Unassembled WGS sequence"/>
</dbReference>
<dbReference type="InterPro" id="IPR026565">
    <property type="entry name" value="PPDK_reg"/>
</dbReference>
<keyword evidence="4 5" id="KW-0418">Kinase</keyword>
<comment type="catalytic activity">
    <reaction evidence="5">
        <text>N(tele)-phospho-L-histidyl/O-phospho-L-threonyl-[pyruvate, phosphate dikinase] + phosphate + H(+) = N(tele)-phospho-L-histidyl/L-threonyl-[pyruvate, phosphate dikinase] + diphosphate</text>
        <dbReference type="Rhea" id="RHEA:43696"/>
        <dbReference type="Rhea" id="RHEA-COMP:10650"/>
        <dbReference type="Rhea" id="RHEA-COMP:10651"/>
        <dbReference type="ChEBI" id="CHEBI:15378"/>
        <dbReference type="ChEBI" id="CHEBI:30013"/>
        <dbReference type="ChEBI" id="CHEBI:33019"/>
        <dbReference type="ChEBI" id="CHEBI:43474"/>
        <dbReference type="ChEBI" id="CHEBI:61977"/>
        <dbReference type="ChEBI" id="CHEBI:83586"/>
        <dbReference type="EC" id="2.7.4.27"/>
    </reaction>
</comment>
<sequence>MPATANNYFHLHMISDSTGETIIMVARAVAAQYSNVTPVEHVYPLVRSQKQLDRVLAEIEEAPGIVLFTLLEKDLVERLEAKCKEINIPSLSIIGPVMELFRAYLGRETSQRVGAQHMLNADYFKRIDALNYTMMHDDGQHVEGLEEADVVLVGVSRTSKTPTSIYLANRGIRTANVPLVPGIPIPPQLETLVKPLVVSLHATPERLVQVRQNRLLGMGAAGGLGRIGEDAYVERQSVAEEVAFARKLSAKYDWPLLDVTRRSIEETAAAVMKLHADRQRQRT</sequence>
<dbReference type="HAMAP" id="MF_00921">
    <property type="entry name" value="PDRP"/>
    <property type="match status" value="1"/>
</dbReference>
<comment type="similarity">
    <text evidence="5">Belongs to the pyruvate, phosphate/water dikinase regulatory protein family. PDRP subfamily.</text>
</comment>
<dbReference type="EC" id="2.7.11.32" evidence="5"/>